<dbReference type="InterPro" id="IPR011042">
    <property type="entry name" value="6-blade_b-propeller_TolB-like"/>
</dbReference>
<evidence type="ECO:0000256" key="10">
    <source>
        <dbReference type="PROSITE-ProRule" id="PRU00461"/>
    </source>
</evidence>
<name>W2TSN1_NECAM</name>
<proteinExistence type="predicted"/>
<dbReference type="InterPro" id="IPR009030">
    <property type="entry name" value="Growth_fac_rcpt_cys_sf"/>
</dbReference>
<feature type="domain" description="Nidogen G2 beta-barrel" evidence="13">
    <location>
        <begin position="1"/>
        <end position="181"/>
    </location>
</feature>
<dbReference type="InterPro" id="IPR009017">
    <property type="entry name" value="GFP"/>
</dbReference>
<evidence type="ECO:0000256" key="1">
    <source>
        <dbReference type="ARBA" id="ARBA00004498"/>
    </source>
</evidence>
<dbReference type="SUPFAM" id="SSF54511">
    <property type="entry name" value="GFP-like"/>
    <property type="match status" value="1"/>
</dbReference>
<evidence type="ECO:0000256" key="2">
    <source>
        <dbReference type="ARBA" id="ARBA00022525"/>
    </source>
</evidence>
<feature type="region of interest" description="Disordered" evidence="11">
    <location>
        <begin position="169"/>
        <end position="206"/>
    </location>
</feature>
<dbReference type="KEGG" id="nai:NECAME_06561"/>
<feature type="domain" description="EGF-like" evidence="12">
    <location>
        <begin position="415"/>
        <end position="456"/>
    </location>
</feature>
<dbReference type="Gene3D" id="2.40.155.10">
    <property type="entry name" value="Green fluorescent protein"/>
    <property type="match status" value="1"/>
</dbReference>
<dbReference type="Gene3D" id="2.120.10.30">
    <property type="entry name" value="TolB, C-terminal domain"/>
    <property type="match status" value="2"/>
</dbReference>
<feature type="domain" description="EGF-like" evidence="12">
    <location>
        <begin position="612"/>
        <end position="655"/>
    </location>
</feature>
<evidence type="ECO:0000256" key="8">
    <source>
        <dbReference type="ARBA" id="ARBA00023180"/>
    </source>
</evidence>
<dbReference type="Pfam" id="PF07474">
    <property type="entry name" value="G2F"/>
    <property type="match status" value="1"/>
</dbReference>
<keyword evidence="5" id="KW-0732">Signal</keyword>
<dbReference type="InterPro" id="IPR006605">
    <property type="entry name" value="G2_nidogen/fibulin_G2F"/>
</dbReference>
<evidence type="ECO:0000256" key="4">
    <source>
        <dbReference type="ARBA" id="ARBA00022536"/>
    </source>
</evidence>
<dbReference type="GO" id="GO:0042813">
    <property type="term" value="F:Wnt receptor activity"/>
    <property type="evidence" value="ECO:0007669"/>
    <property type="project" value="TreeGrafter"/>
</dbReference>
<dbReference type="Gene3D" id="2.10.25.10">
    <property type="entry name" value="Laminin"/>
    <property type="match status" value="7"/>
</dbReference>
<dbReference type="GO" id="GO:0017147">
    <property type="term" value="F:Wnt-protein binding"/>
    <property type="evidence" value="ECO:0007669"/>
    <property type="project" value="TreeGrafter"/>
</dbReference>
<sequence>EQERRREHERQQVEQQQREHGDESVHEQQEAERREHERKMQQQRAEEEGGQQQKPTPTTCAAAGEEACNVFVSGTLPDIAPGAEVQFPDYEEEYRREKPGVVRSYTGMDIILREGGETKTIRMTVDQLIQFDECPHRTFDKDNNVVLHVKRVHVTYDVSEGIVRYGSRNYAKPGSVSSTNREQIQPAQHSHFDRRQHGQAQQQAQNPVELNRDLCAEGRHVCTLPNMRCRPVDPSYRCECLPGYQAKRNESSPLGWNCQAFHGDETSMESGFTTMDAIELTLPRGEPEQQLQSQHPKGTCTNHQQCHQWGECAFVDGSPHGQCKCRGWYVGDGVDHCGPPQEQRHEEPRLNANIPMRGGQPCGQHVCDVNAECMPSPSGGSECVCKAGYHGNGISCESLSDDEEEVKTQVPQETVGKVCRAHEECSEHGSCSYSRTLGYYHCTCTKPYVGNGVECTLKHEGAQEREEQQGCDRLRNCDQNAQCVYDSHNRIYRCECYEGYAGDGKTCVQIHTGRQQWEGGEKQPQQCRDSTDCHQNGHCVVAGTQGYICECLPGYRGDGVRQCAVADQCNPTDRSSCHQNAECVYGEAERAYVCKCVRGFTGDGVRCVPHARPQTCREEPRLCHANAQCVYNHNENTFICVCKPGAVGDGYQKCDIQDDQHAGAFVFVSYAGKILNRIKTTEFTASCLDDRSLCDPHAECVPGEGGHYVCNCLYGYRGNGRTCTRKYQFIILLRLTSDSQPRDETLLVSRGMAIFQRGVNPETPGKQLIVIPHHIAVGLDYDCKEDRIIWSDISGHSIRSASLNGTDHKSFYAADLNSPEGVAVDWSSRNVYYADSLKDEIGVASLDGKYQKALVTEGLVNPRALALDLHNRHLYYTDWHRENPVIGRVDMDGQNNRIFLNDDIHLPNGIAILPNRRELCWVDAGNHRKSQVFDGNGAEEGLTRGETFFSTNRAPKLSAASSAHVIAPQVKSFRPNFSDERLSCIGLDGNNRRVVFAPLQHPFGLTHNNEARFYWTDWKEYVLAYFSNNRIHSVGIYGDGYASFPISLGGSGKVYGILSVPKHCTGPNTACSVNNGGCPYLCLPGQEEVRCECPSNVAVKGC</sequence>
<protein>
    <submittedName>
        <fullName evidence="14">EGF-like domain protein</fullName>
    </submittedName>
</protein>
<dbReference type="SMART" id="SM00135">
    <property type="entry name" value="LY"/>
    <property type="match status" value="5"/>
</dbReference>
<dbReference type="OMA" id="NGRICAP"/>
<evidence type="ECO:0000256" key="3">
    <source>
        <dbReference type="ARBA" id="ARBA00022530"/>
    </source>
</evidence>
<feature type="non-terminal residue" evidence="14">
    <location>
        <position position="1"/>
    </location>
</feature>
<keyword evidence="7 9" id="KW-1015">Disulfide bond</keyword>
<dbReference type="Proteomes" id="UP000053676">
    <property type="component" value="Unassembled WGS sequence"/>
</dbReference>
<dbReference type="PANTHER" id="PTHR46513:SF13">
    <property type="entry name" value="EGF-LIKE DOMAIN-CONTAINING PROTEIN"/>
    <property type="match status" value="1"/>
</dbReference>
<feature type="disulfide bond" evidence="9">
    <location>
        <begin position="577"/>
        <end position="594"/>
    </location>
</feature>
<keyword evidence="6" id="KW-0106">Calcium</keyword>
<gene>
    <name evidence="14" type="ORF">NECAME_06561</name>
</gene>
<feature type="domain" description="EGF-like" evidence="12">
    <location>
        <begin position="358"/>
        <end position="397"/>
    </location>
</feature>
<keyword evidence="4 9" id="KW-0245">EGF-like domain</keyword>
<keyword evidence="3" id="KW-0272">Extracellular matrix</keyword>
<dbReference type="PROSITE" id="PS50993">
    <property type="entry name" value="NIDOGEN_G2"/>
    <property type="match status" value="1"/>
</dbReference>
<dbReference type="GO" id="GO:0060070">
    <property type="term" value="P:canonical Wnt signaling pathway"/>
    <property type="evidence" value="ECO:0007669"/>
    <property type="project" value="TreeGrafter"/>
</dbReference>
<dbReference type="OrthoDB" id="9990982at2759"/>
<dbReference type="AlphaFoldDB" id="W2TSN1"/>
<feature type="domain" description="EGF-like" evidence="12">
    <location>
        <begin position="467"/>
        <end position="508"/>
    </location>
</feature>
<dbReference type="InterPro" id="IPR050778">
    <property type="entry name" value="Cueball_EGF_LRP_Nidogen"/>
</dbReference>
<feature type="domain" description="EGF-like" evidence="12">
    <location>
        <begin position="683"/>
        <end position="724"/>
    </location>
</feature>
<evidence type="ECO:0000256" key="5">
    <source>
        <dbReference type="ARBA" id="ARBA00022729"/>
    </source>
</evidence>
<feature type="disulfide bond" evidence="9">
    <location>
        <begin position="623"/>
        <end position="640"/>
    </location>
</feature>
<dbReference type="PROSITE" id="PS01186">
    <property type="entry name" value="EGF_2"/>
    <property type="match status" value="6"/>
</dbReference>
<dbReference type="SMART" id="SM00682">
    <property type="entry name" value="G2F"/>
    <property type="match status" value="1"/>
</dbReference>
<dbReference type="SMART" id="SM00181">
    <property type="entry name" value="EGF"/>
    <property type="match status" value="9"/>
</dbReference>
<dbReference type="PROSITE" id="PS50026">
    <property type="entry name" value="EGF_3"/>
    <property type="match status" value="8"/>
</dbReference>
<keyword evidence="2" id="KW-0964">Secreted</keyword>
<evidence type="ECO:0000256" key="7">
    <source>
        <dbReference type="ARBA" id="ARBA00023157"/>
    </source>
</evidence>
<dbReference type="Pfam" id="PF12947">
    <property type="entry name" value="EGF_3"/>
    <property type="match status" value="2"/>
</dbReference>
<dbReference type="Pfam" id="PF00058">
    <property type="entry name" value="Ldl_recept_b"/>
    <property type="match status" value="3"/>
</dbReference>
<evidence type="ECO:0000259" key="12">
    <source>
        <dbReference type="PROSITE" id="PS50026"/>
    </source>
</evidence>
<organism evidence="14 15">
    <name type="scientific">Necator americanus</name>
    <name type="common">Human hookworm</name>
    <dbReference type="NCBI Taxonomy" id="51031"/>
    <lineage>
        <taxon>Eukaryota</taxon>
        <taxon>Metazoa</taxon>
        <taxon>Ecdysozoa</taxon>
        <taxon>Nematoda</taxon>
        <taxon>Chromadorea</taxon>
        <taxon>Rhabditida</taxon>
        <taxon>Rhabditina</taxon>
        <taxon>Rhabditomorpha</taxon>
        <taxon>Strongyloidea</taxon>
        <taxon>Ancylostomatidae</taxon>
        <taxon>Bunostominae</taxon>
        <taxon>Necator</taxon>
    </lineage>
</organism>
<dbReference type="InterPro" id="IPR000742">
    <property type="entry name" value="EGF"/>
</dbReference>
<comment type="caution">
    <text evidence="9">Lacks conserved residue(s) required for the propagation of feature annotation.</text>
</comment>
<feature type="disulfide bond" evidence="9">
    <location>
        <begin position="477"/>
        <end position="494"/>
    </location>
</feature>
<evidence type="ECO:0000259" key="13">
    <source>
        <dbReference type="PROSITE" id="PS50993"/>
    </source>
</evidence>
<feature type="compositionally biased region" description="Polar residues" evidence="11">
    <location>
        <begin position="175"/>
        <end position="188"/>
    </location>
</feature>
<dbReference type="SUPFAM" id="SSF63825">
    <property type="entry name" value="YWTD domain"/>
    <property type="match status" value="1"/>
</dbReference>
<feature type="repeat" description="LDL-receptor class B" evidence="10">
    <location>
        <begin position="786"/>
        <end position="828"/>
    </location>
</feature>
<feature type="region of interest" description="Disordered" evidence="11">
    <location>
        <begin position="1"/>
        <end position="59"/>
    </location>
</feature>
<accession>W2TSN1</accession>
<keyword evidence="8" id="KW-0325">Glycoprotein</keyword>
<feature type="domain" description="EGF-like" evidence="12">
    <location>
        <begin position="565"/>
        <end position="608"/>
    </location>
</feature>
<feature type="compositionally biased region" description="Basic and acidic residues" evidence="11">
    <location>
        <begin position="1"/>
        <end position="47"/>
    </location>
</feature>
<feature type="repeat" description="LDL-receptor class B" evidence="10">
    <location>
        <begin position="872"/>
        <end position="916"/>
    </location>
</feature>
<feature type="disulfide bond" evidence="9">
    <location>
        <begin position="425"/>
        <end position="442"/>
    </location>
</feature>
<dbReference type="SMART" id="SM00179">
    <property type="entry name" value="EGF_CA"/>
    <property type="match status" value="2"/>
</dbReference>
<dbReference type="GO" id="GO:0005509">
    <property type="term" value="F:calcium ion binding"/>
    <property type="evidence" value="ECO:0007669"/>
    <property type="project" value="InterPro"/>
</dbReference>
<dbReference type="InterPro" id="IPR024731">
    <property type="entry name" value="NELL2-like_EGF"/>
</dbReference>
<comment type="subcellular location">
    <subcellularLocation>
        <location evidence="1">Secreted</location>
        <location evidence="1">Extracellular space</location>
        <location evidence="1">Extracellular matrix</location>
    </subcellularLocation>
</comment>
<feature type="domain" description="EGF-like" evidence="12">
    <location>
        <begin position="211"/>
        <end position="250"/>
    </location>
</feature>
<evidence type="ECO:0000313" key="15">
    <source>
        <dbReference type="Proteomes" id="UP000053676"/>
    </source>
</evidence>
<dbReference type="SUPFAM" id="SSF57184">
    <property type="entry name" value="Growth factor receptor domain"/>
    <property type="match status" value="1"/>
</dbReference>
<dbReference type="EMBL" id="KI657808">
    <property type="protein sequence ID" value="ETN85095.1"/>
    <property type="molecule type" value="Genomic_DNA"/>
</dbReference>
<dbReference type="GO" id="GO:0005886">
    <property type="term" value="C:plasma membrane"/>
    <property type="evidence" value="ECO:0007669"/>
    <property type="project" value="TreeGrafter"/>
</dbReference>
<evidence type="ECO:0000313" key="14">
    <source>
        <dbReference type="EMBL" id="ETN85095.1"/>
    </source>
</evidence>
<evidence type="ECO:0000256" key="6">
    <source>
        <dbReference type="ARBA" id="ARBA00022837"/>
    </source>
</evidence>
<feature type="repeat" description="LDL-receptor class B" evidence="10">
    <location>
        <begin position="829"/>
        <end position="871"/>
    </location>
</feature>
<dbReference type="InterPro" id="IPR001881">
    <property type="entry name" value="EGF-like_Ca-bd_dom"/>
</dbReference>
<keyword evidence="15" id="KW-1185">Reference proteome</keyword>
<evidence type="ECO:0000256" key="11">
    <source>
        <dbReference type="SAM" id="MobiDB-lite"/>
    </source>
</evidence>
<feature type="domain" description="EGF-like" evidence="12">
    <location>
        <begin position="523"/>
        <end position="564"/>
    </location>
</feature>
<dbReference type="InterPro" id="IPR000033">
    <property type="entry name" value="LDLR_classB_rpt"/>
</dbReference>
<dbReference type="STRING" id="51031.W2TSN1"/>
<dbReference type="PANTHER" id="PTHR46513">
    <property type="entry name" value="VITELLOGENIN RECEPTOR-LIKE PROTEIN-RELATED-RELATED"/>
    <property type="match status" value="1"/>
</dbReference>
<dbReference type="PROSITE" id="PS51120">
    <property type="entry name" value="LDLRB"/>
    <property type="match status" value="3"/>
</dbReference>
<evidence type="ECO:0000256" key="9">
    <source>
        <dbReference type="PROSITE-ProRule" id="PRU00076"/>
    </source>
</evidence>
<reference evidence="15" key="1">
    <citation type="journal article" date="2014" name="Nat. Genet.">
        <title>Genome of the human hookworm Necator americanus.</title>
        <authorList>
            <person name="Tang Y.T."/>
            <person name="Gao X."/>
            <person name="Rosa B.A."/>
            <person name="Abubucker S."/>
            <person name="Hallsworth-Pepin K."/>
            <person name="Martin J."/>
            <person name="Tyagi R."/>
            <person name="Heizer E."/>
            <person name="Zhang X."/>
            <person name="Bhonagiri-Palsikar V."/>
            <person name="Minx P."/>
            <person name="Warren W.C."/>
            <person name="Wang Q."/>
            <person name="Zhan B."/>
            <person name="Hotez P.J."/>
            <person name="Sternberg P.W."/>
            <person name="Dougall A."/>
            <person name="Gaze S.T."/>
            <person name="Mulvenna J."/>
            <person name="Sotillo J."/>
            <person name="Ranganathan S."/>
            <person name="Rabelo E.M."/>
            <person name="Wilson R.K."/>
            <person name="Felgner P.L."/>
            <person name="Bethony J."/>
            <person name="Hawdon J.M."/>
            <person name="Gasser R.B."/>
            <person name="Loukas A."/>
            <person name="Mitreva M."/>
        </authorList>
    </citation>
    <scope>NUCLEOTIDE SEQUENCE [LARGE SCALE GENOMIC DNA]</scope>
</reference>